<reference evidence="20" key="4">
    <citation type="submission" date="2024-05" db="EMBL/GenBank/DDBJ databases">
        <authorList>
            <person name="Luo Y.-C."/>
            <person name="Nicholds J."/>
            <person name="Mortimer T."/>
            <person name="Maboni G."/>
        </authorList>
    </citation>
    <scope>NUCLEOTIDE SEQUENCE</scope>
    <source>
        <strain evidence="26">124370</strain>
        <strain evidence="27">124566</strain>
        <strain evidence="25">124953</strain>
        <strain evidence="24">130308</strain>
        <strain evidence="23">130416</strain>
        <strain evidence="22">140124</strain>
        <strain evidence="21">143751</strain>
        <strain evidence="20">143769</strain>
        <strain evidence="19">143811</strain>
        <strain evidence="18">143936</strain>
        <strain evidence="17">145849</strain>
        <strain evidence="16">145850</strain>
        <strain evidence="15">145852</strain>
        <strain evidence="14">148131</strain>
        <strain evidence="13">150221</strain>
        <strain evidence="12">150964</strain>
        <strain evidence="11">153271</strain>
    </source>
</reference>
<proteinExistence type="predicted"/>
<evidence type="ECO:0000313" key="18">
    <source>
        <dbReference type="EMBL" id="XDJ73016.1"/>
    </source>
</evidence>
<evidence type="ECO:0000313" key="27">
    <source>
        <dbReference type="EMBL" id="XDJ99670.1"/>
    </source>
</evidence>
<dbReference type="InterPro" id="IPR014710">
    <property type="entry name" value="RmlC-like_jellyroll"/>
</dbReference>
<evidence type="ECO:0000256" key="6">
    <source>
        <dbReference type="ARBA" id="ARBA00031424"/>
    </source>
</evidence>
<keyword evidence="28" id="KW-1185">Reference proteome</keyword>
<evidence type="ECO:0000256" key="5">
    <source>
        <dbReference type="ARBA" id="ARBA00029758"/>
    </source>
</evidence>
<dbReference type="Pfam" id="PF00908">
    <property type="entry name" value="dTDP_sugar_isom"/>
    <property type="match status" value="1"/>
</dbReference>
<dbReference type="EMBL" id="BAAAEX010000003">
    <property type="protein sequence ID" value="GAA0772607.1"/>
    <property type="molecule type" value="Genomic_DNA"/>
</dbReference>
<evidence type="ECO:0000313" key="15">
    <source>
        <dbReference type="EMBL" id="XDJ61377.1"/>
    </source>
</evidence>
<dbReference type="EMBL" id="CP158264">
    <property type="protein sequence ID" value="XDJ75284.1"/>
    <property type="molecule type" value="Genomic_DNA"/>
</dbReference>
<dbReference type="EMBL" id="CP158271">
    <property type="protein sequence ID" value="XDJ93322.1"/>
    <property type="molecule type" value="Genomic_DNA"/>
</dbReference>
<dbReference type="EMBL" id="CP158263">
    <property type="protein sequence ID" value="XDJ73016.1"/>
    <property type="molecule type" value="Genomic_DNA"/>
</dbReference>
<dbReference type="InterPro" id="IPR011051">
    <property type="entry name" value="RmlC_Cupin_sf"/>
</dbReference>
<dbReference type="AlphaFoldDB" id="A0AB39FH31"/>
<dbReference type="EMBL" id="CP158265">
    <property type="protein sequence ID" value="XDJ78422.1"/>
    <property type="molecule type" value="Genomic_DNA"/>
</dbReference>
<protein>
    <recommendedName>
        <fullName evidence="4">dTDP-4-dehydrorhamnose 3,5-epimerase</fullName>
        <ecNumber evidence="3">5.1.3.13</ecNumber>
    </recommendedName>
    <alternativeName>
        <fullName evidence="6">Thymidine diphospho-4-keto-rhamnose 3,5-epimerase</fullName>
    </alternativeName>
    <alternativeName>
        <fullName evidence="5">dTDP-4-keto-6-deoxyglucose 3,5-epimerase</fullName>
    </alternativeName>
    <alternativeName>
        <fullName evidence="7">dTDP-6-deoxy-D-xylo-4-hexulose 3,5-epimerase</fullName>
    </alternativeName>
</protein>
<organism evidence="20">
    <name type="scientific">Castellaniella ginsengisoli</name>
    <dbReference type="NCBI Taxonomy" id="546114"/>
    <lineage>
        <taxon>Bacteria</taxon>
        <taxon>Pseudomonadati</taxon>
        <taxon>Pseudomonadota</taxon>
        <taxon>Betaproteobacteria</taxon>
        <taxon>Burkholderiales</taxon>
        <taxon>Alcaligenaceae</taxon>
        <taxon>Castellaniella</taxon>
    </lineage>
</organism>
<evidence type="ECO:0000313" key="19">
    <source>
        <dbReference type="EMBL" id="XDJ75284.1"/>
    </source>
</evidence>
<comment type="catalytic activity">
    <reaction evidence="1">
        <text>dTDP-4-dehydro-6-deoxy-alpha-D-glucose = dTDP-4-dehydro-beta-L-rhamnose</text>
        <dbReference type="Rhea" id="RHEA:16969"/>
        <dbReference type="ChEBI" id="CHEBI:57649"/>
        <dbReference type="ChEBI" id="CHEBI:62830"/>
        <dbReference type="EC" id="5.1.3.13"/>
    </reaction>
</comment>
<dbReference type="Gene3D" id="2.60.120.10">
    <property type="entry name" value="Jelly Rolls"/>
    <property type="match status" value="1"/>
</dbReference>
<dbReference type="GO" id="GO:0000271">
    <property type="term" value="P:polysaccharide biosynthetic process"/>
    <property type="evidence" value="ECO:0007669"/>
    <property type="project" value="TreeGrafter"/>
</dbReference>
<dbReference type="EMBL" id="CP158270">
    <property type="protein sequence ID" value="XDJ90090.1"/>
    <property type="molecule type" value="Genomic_DNA"/>
</dbReference>
<dbReference type="PANTHER" id="PTHR21047:SF2">
    <property type="entry name" value="THYMIDINE DIPHOSPHO-4-KETO-RHAMNOSE 3,5-EPIMERASE"/>
    <property type="match status" value="1"/>
</dbReference>
<dbReference type="EMBL" id="CP158269">
    <property type="protein sequence ID" value="XDJ88716.1"/>
    <property type="molecule type" value="Genomic_DNA"/>
</dbReference>
<evidence type="ECO:0000313" key="14">
    <source>
        <dbReference type="EMBL" id="XDJ58021.1"/>
    </source>
</evidence>
<dbReference type="GO" id="GO:0019305">
    <property type="term" value="P:dTDP-rhamnose biosynthetic process"/>
    <property type="evidence" value="ECO:0007669"/>
    <property type="project" value="TreeGrafter"/>
</dbReference>
<feature type="site" description="Participates in a stacking interaction with the thymidine ring of dTDP-4-oxo-6-deoxyglucose" evidence="9">
    <location>
        <position position="141"/>
    </location>
</feature>
<evidence type="ECO:0000313" key="10">
    <source>
        <dbReference type="EMBL" id="GAA0772607.1"/>
    </source>
</evidence>
<feature type="active site" description="Proton acceptor" evidence="8">
    <location>
        <position position="65"/>
    </location>
</feature>
<dbReference type="KEGG" id="cgin:ABRZ00_11660"/>
<dbReference type="EC" id="5.1.3.13" evidence="3"/>
<dbReference type="EMBL" id="CP158273">
    <property type="protein sequence ID" value="XDJ97023.1"/>
    <property type="molecule type" value="Genomic_DNA"/>
</dbReference>
<evidence type="ECO:0000313" key="26">
    <source>
        <dbReference type="EMBL" id="XDJ97023.1"/>
    </source>
</evidence>
<evidence type="ECO:0000256" key="3">
    <source>
        <dbReference type="ARBA" id="ARBA00012098"/>
    </source>
</evidence>
<dbReference type="SUPFAM" id="SSF51182">
    <property type="entry name" value="RmlC-like cupins"/>
    <property type="match status" value="1"/>
</dbReference>
<dbReference type="EMBL" id="CP158272">
    <property type="protein sequence ID" value="XDJ99670.1"/>
    <property type="molecule type" value="Genomic_DNA"/>
</dbReference>
<evidence type="ECO:0000313" key="20">
    <source>
        <dbReference type="EMBL" id="XDJ78422.1"/>
    </source>
</evidence>
<dbReference type="GO" id="GO:0008830">
    <property type="term" value="F:dTDP-4-dehydrorhamnose 3,5-epimerase activity"/>
    <property type="evidence" value="ECO:0007669"/>
    <property type="project" value="UniProtKB-EC"/>
</dbReference>
<dbReference type="GO" id="GO:0005829">
    <property type="term" value="C:cytosol"/>
    <property type="evidence" value="ECO:0007669"/>
    <property type="project" value="TreeGrafter"/>
</dbReference>
<dbReference type="EMBL" id="CP158253">
    <property type="protein sequence ID" value="XDJ45594.1"/>
    <property type="molecule type" value="Genomic_DNA"/>
</dbReference>
<comment type="function">
    <text evidence="2">Catalyzes the epimerization of the C3' and C5'positions of dTDP-6-deoxy-D-xylo-4-hexulose, forming dTDP-6-deoxy-L-lyxo-4-hexulose.</text>
</comment>
<evidence type="ECO:0000313" key="13">
    <source>
        <dbReference type="EMBL" id="XDJ55183.1"/>
    </source>
</evidence>
<dbReference type="GeneID" id="93068200"/>
<evidence type="ECO:0000256" key="2">
    <source>
        <dbReference type="ARBA" id="ARBA00001997"/>
    </source>
</evidence>
<evidence type="ECO:0000256" key="1">
    <source>
        <dbReference type="ARBA" id="ARBA00001298"/>
    </source>
</evidence>
<dbReference type="EMBL" id="CP158266">
    <property type="protein sequence ID" value="XDJ83110.1"/>
    <property type="molecule type" value="Genomic_DNA"/>
</dbReference>
<dbReference type="EMBL" id="CP158257">
    <property type="protein sequence ID" value="XDJ55183.1"/>
    <property type="molecule type" value="Genomic_DNA"/>
</dbReference>
<evidence type="ECO:0000256" key="7">
    <source>
        <dbReference type="ARBA" id="ARBA00033311"/>
    </source>
</evidence>
<evidence type="ECO:0000313" key="12">
    <source>
        <dbReference type="EMBL" id="XDJ52629.1"/>
    </source>
</evidence>
<evidence type="ECO:0000256" key="8">
    <source>
        <dbReference type="PIRSR" id="PIRSR600888-1"/>
    </source>
</evidence>
<dbReference type="Proteomes" id="UP001500573">
    <property type="component" value="Unassembled WGS sequence"/>
</dbReference>
<dbReference type="PANTHER" id="PTHR21047">
    <property type="entry name" value="DTDP-6-DEOXY-D-GLUCOSE-3,5 EPIMERASE"/>
    <property type="match status" value="1"/>
</dbReference>
<dbReference type="InterPro" id="IPR000888">
    <property type="entry name" value="RmlC-like"/>
</dbReference>
<dbReference type="EMBL" id="CP158260">
    <property type="protein sequence ID" value="XDJ64006.1"/>
    <property type="molecule type" value="Genomic_DNA"/>
</dbReference>
<dbReference type="CDD" id="cd00438">
    <property type="entry name" value="cupin_RmlC"/>
    <property type="match status" value="1"/>
</dbReference>
<dbReference type="EMBL" id="CP158258">
    <property type="protein sequence ID" value="XDJ58021.1"/>
    <property type="molecule type" value="Genomic_DNA"/>
</dbReference>
<sequence>MSRLTIRETGIEGLRIVQRQRLGDERGFLSRLFCAEELASAGWHKPVAQINHTWTQARGTVRGMHFQHPPHAEMKLVSCLRGAVWDVGLDLRAGSPTFLQWRAAELSADNGQALLIPEGFAHGFQALTDDCELLYLHTTPYTAQAEDGLLAADPMLAINWPLPIALQSERDLQHSRLTPDFVGLDLNS</sequence>
<evidence type="ECO:0000313" key="11">
    <source>
        <dbReference type="EMBL" id="XDJ45594.1"/>
    </source>
</evidence>
<evidence type="ECO:0000313" key="23">
    <source>
        <dbReference type="EMBL" id="XDJ88716.1"/>
    </source>
</evidence>
<evidence type="ECO:0000313" key="28">
    <source>
        <dbReference type="Proteomes" id="UP001500573"/>
    </source>
</evidence>
<reference evidence="10" key="1">
    <citation type="journal article" date="2014" name="Int. J. Syst. Evol. Microbiol.">
        <title>Complete genome of a new Firmicutes species belonging to the dominant human colonic microbiota ('Ruminococcus bicirculans') reveals two chromosomes and a selective capacity to utilize plant glucans.</title>
        <authorList>
            <consortium name="NISC Comparative Sequencing Program"/>
            <person name="Wegmann U."/>
            <person name="Louis P."/>
            <person name="Goesmann A."/>
            <person name="Henrissat B."/>
            <person name="Duncan S.H."/>
            <person name="Flint H.J."/>
        </authorList>
    </citation>
    <scope>NUCLEOTIDE SEQUENCE</scope>
    <source>
        <strain evidence="10">JCM 15515</strain>
    </source>
</reference>
<gene>
    <name evidence="14" type="ORF">ABRY90_12250</name>
    <name evidence="17" type="ORF">ABRY91_03635</name>
    <name evidence="15" type="ORF">ABRY92_01745</name>
    <name evidence="25" type="ORF">ABRY95_13260</name>
    <name evidence="21" type="ORF">ABRY96_02490</name>
    <name evidence="19" type="ORF">ABRY97_03800</name>
    <name evidence="23" type="ORF">ABRY98_03860</name>
    <name evidence="13" type="ORF">ABRZ00_11660</name>
    <name evidence="12" type="ORF">ABRZ01_11985</name>
    <name evidence="11" type="ORF">ABRZ02_04700</name>
    <name evidence="16" type="ORF">ABRZ03_01265</name>
    <name evidence="26" type="ORF">ABRZ05_04750</name>
    <name evidence="18" type="ORF">ABRZ06_05935</name>
    <name evidence="22" type="ORF">ABRZ08_00300</name>
    <name evidence="20" type="ORF">ABRZ10_06405</name>
    <name evidence="27" type="ORF">ABRZ11_04405</name>
    <name evidence="24" type="ORF">ABRZ12_10500</name>
    <name evidence="10" type="ORF">GCM10009108_01640</name>
</gene>
<evidence type="ECO:0000313" key="24">
    <source>
        <dbReference type="EMBL" id="XDJ90090.1"/>
    </source>
</evidence>
<dbReference type="EMBL" id="CP158261">
    <property type="protein sequence ID" value="XDJ67131.1"/>
    <property type="molecule type" value="Genomic_DNA"/>
</dbReference>
<feature type="active site" description="Proton donor" evidence="8">
    <location>
        <position position="135"/>
    </location>
</feature>
<dbReference type="RefSeq" id="WP_343835044.1">
    <property type="nucleotide sequence ID" value="NZ_BAAAEX010000003.1"/>
</dbReference>
<evidence type="ECO:0000313" key="17">
    <source>
        <dbReference type="EMBL" id="XDJ67131.1"/>
    </source>
</evidence>
<reference evidence="10" key="3">
    <citation type="submission" date="2023-12" db="EMBL/GenBank/DDBJ databases">
        <authorList>
            <person name="Sun Q."/>
            <person name="Inoue M."/>
        </authorList>
    </citation>
    <scope>NUCLEOTIDE SEQUENCE</scope>
    <source>
        <strain evidence="10">JCM 15515</strain>
    </source>
</reference>
<dbReference type="EMBL" id="CP158259">
    <property type="protein sequence ID" value="XDJ61377.1"/>
    <property type="molecule type" value="Genomic_DNA"/>
</dbReference>
<dbReference type="EMBL" id="CP158256">
    <property type="protein sequence ID" value="XDJ52629.1"/>
    <property type="molecule type" value="Genomic_DNA"/>
</dbReference>
<reference evidence="28" key="2">
    <citation type="journal article" date="2019" name="Int. J. Syst. Evol. Microbiol.">
        <title>The Global Catalogue of Microorganisms (GCM) 10K type strain sequencing project: providing services to taxonomists for standard genome sequencing and annotation.</title>
        <authorList>
            <consortium name="The Broad Institute Genomics Platform"/>
            <consortium name="The Broad Institute Genome Sequencing Center for Infectious Disease"/>
            <person name="Wu L."/>
            <person name="Ma J."/>
        </authorList>
    </citation>
    <scope>NUCLEOTIDE SEQUENCE [LARGE SCALE GENOMIC DNA]</scope>
    <source>
        <strain evidence="28">JCM 15515</strain>
    </source>
</reference>
<evidence type="ECO:0000256" key="4">
    <source>
        <dbReference type="ARBA" id="ARBA00019595"/>
    </source>
</evidence>
<evidence type="ECO:0000313" key="16">
    <source>
        <dbReference type="EMBL" id="XDJ64006.1"/>
    </source>
</evidence>
<evidence type="ECO:0000256" key="9">
    <source>
        <dbReference type="PIRSR" id="PIRSR600888-3"/>
    </source>
</evidence>
<accession>A0AB39FH31</accession>
<name>A0AB39FH31_9BURK</name>
<evidence type="ECO:0000313" key="22">
    <source>
        <dbReference type="EMBL" id="XDJ85338.1"/>
    </source>
</evidence>
<evidence type="ECO:0000313" key="21">
    <source>
        <dbReference type="EMBL" id="XDJ83110.1"/>
    </source>
</evidence>
<dbReference type="EMBL" id="CP158268">
    <property type="protein sequence ID" value="XDJ85338.1"/>
    <property type="molecule type" value="Genomic_DNA"/>
</dbReference>
<evidence type="ECO:0000313" key="25">
    <source>
        <dbReference type="EMBL" id="XDJ93322.1"/>
    </source>
</evidence>